<dbReference type="AlphaFoldDB" id="A0A8H3ID89"/>
<keyword evidence="3" id="KW-1185">Reference proteome</keyword>
<accession>A0A8H3ID89</accession>
<protein>
    <submittedName>
        <fullName evidence="2">Uncharacterized protein</fullName>
    </submittedName>
</protein>
<feature type="region of interest" description="Disordered" evidence="1">
    <location>
        <begin position="1"/>
        <end position="33"/>
    </location>
</feature>
<evidence type="ECO:0000313" key="3">
    <source>
        <dbReference type="Proteomes" id="UP000664169"/>
    </source>
</evidence>
<name>A0A8H3ID89_9LECA</name>
<reference evidence="2" key="1">
    <citation type="submission" date="2021-03" db="EMBL/GenBank/DDBJ databases">
        <authorList>
            <person name="Tagirdzhanova G."/>
        </authorList>
    </citation>
    <scope>NUCLEOTIDE SEQUENCE</scope>
</reference>
<proteinExistence type="predicted"/>
<sequence length="103" mass="11617">MAPSVNSYRNSKRFSTVSDISNSTLSTNSGERMQDIKQLTSGLARLESQRLQQQRYIPSTEKRDHLSKIALGAKLERALDRRMANQDAVLRPRTKIISEKVAA</sequence>
<evidence type="ECO:0000256" key="1">
    <source>
        <dbReference type="SAM" id="MobiDB-lite"/>
    </source>
</evidence>
<gene>
    <name evidence="2" type="ORF">GOMPHAMPRED_006721</name>
</gene>
<evidence type="ECO:0000313" key="2">
    <source>
        <dbReference type="EMBL" id="CAF9909354.1"/>
    </source>
</evidence>
<dbReference type="OrthoDB" id="5399555at2759"/>
<dbReference type="Proteomes" id="UP000664169">
    <property type="component" value="Unassembled WGS sequence"/>
</dbReference>
<dbReference type="EMBL" id="CAJPDQ010000005">
    <property type="protein sequence ID" value="CAF9909354.1"/>
    <property type="molecule type" value="Genomic_DNA"/>
</dbReference>
<comment type="caution">
    <text evidence="2">The sequence shown here is derived from an EMBL/GenBank/DDBJ whole genome shotgun (WGS) entry which is preliminary data.</text>
</comment>
<organism evidence="2 3">
    <name type="scientific">Gomphillus americanus</name>
    <dbReference type="NCBI Taxonomy" id="1940652"/>
    <lineage>
        <taxon>Eukaryota</taxon>
        <taxon>Fungi</taxon>
        <taxon>Dikarya</taxon>
        <taxon>Ascomycota</taxon>
        <taxon>Pezizomycotina</taxon>
        <taxon>Lecanoromycetes</taxon>
        <taxon>OSLEUM clade</taxon>
        <taxon>Ostropomycetidae</taxon>
        <taxon>Ostropales</taxon>
        <taxon>Graphidaceae</taxon>
        <taxon>Gomphilloideae</taxon>
        <taxon>Gomphillus</taxon>
    </lineage>
</organism>